<evidence type="ECO:0000313" key="5">
    <source>
        <dbReference type="EMBL" id="SHE28904.1"/>
    </source>
</evidence>
<dbReference type="Gene3D" id="1.10.1740.10">
    <property type="match status" value="1"/>
</dbReference>
<dbReference type="GO" id="GO:0016987">
    <property type="term" value="F:sigma factor activity"/>
    <property type="evidence" value="ECO:0007669"/>
    <property type="project" value="InterPro"/>
</dbReference>
<organism evidence="5 6">
    <name type="scientific">Lampropedia hyalina DSM 16112</name>
    <dbReference type="NCBI Taxonomy" id="1122156"/>
    <lineage>
        <taxon>Bacteria</taxon>
        <taxon>Pseudomonadati</taxon>
        <taxon>Pseudomonadota</taxon>
        <taxon>Betaproteobacteria</taxon>
        <taxon>Burkholderiales</taxon>
        <taxon>Comamonadaceae</taxon>
        <taxon>Lampropedia</taxon>
    </lineage>
</organism>
<feature type="domain" description="FecR protein" evidence="2">
    <location>
        <begin position="244"/>
        <end position="339"/>
    </location>
</feature>
<dbReference type="EMBL" id="FQUZ01000001">
    <property type="protein sequence ID" value="SHE28904.1"/>
    <property type="molecule type" value="Genomic_DNA"/>
</dbReference>
<dbReference type="SUPFAM" id="SSF88659">
    <property type="entry name" value="Sigma3 and sigma4 domains of RNA polymerase sigma factors"/>
    <property type="match status" value="1"/>
</dbReference>
<proteinExistence type="predicted"/>
<dbReference type="Pfam" id="PF08281">
    <property type="entry name" value="Sigma70_r4_2"/>
    <property type="match status" value="1"/>
</dbReference>
<reference evidence="5 6" key="1">
    <citation type="submission" date="2016-11" db="EMBL/GenBank/DDBJ databases">
        <authorList>
            <person name="Jaros S."/>
            <person name="Januszkiewicz K."/>
            <person name="Wedrychowicz H."/>
        </authorList>
    </citation>
    <scope>NUCLEOTIDE SEQUENCE [LARGE SCALE GENOMIC DNA]</scope>
    <source>
        <strain evidence="5 6">DSM 16112</strain>
    </source>
</reference>
<dbReference type="Pfam" id="PF16344">
    <property type="entry name" value="FecR_C"/>
    <property type="match status" value="1"/>
</dbReference>
<dbReference type="GO" id="GO:0016989">
    <property type="term" value="F:sigma factor antagonist activity"/>
    <property type="evidence" value="ECO:0007669"/>
    <property type="project" value="TreeGrafter"/>
</dbReference>
<dbReference type="RefSeq" id="WP_073353234.1">
    <property type="nucleotide sequence ID" value="NZ_FQUZ01000001.1"/>
</dbReference>
<feature type="domain" description="RNA polymerase sigma factor 70 region 4 type 2" evidence="3">
    <location>
        <begin position="124"/>
        <end position="173"/>
    </location>
</feature>
<feature type="domain" description="Protein FecR C-terminal" evidence="4">
    <location>
        <begin position="390"/>
        <end position="457"/>
    </location>
</feature>
<dbReference type="GO" id="GO:0006352">
    <property type="term" value="P:DNA-templated transcription initiation"/>
    <property type="evidence" value="ECO:0007669"/>
    <property type="project" value="InterPro"/>
</dbReference>
<sequence>MPLPTRPFAPQETAEQTFPQQLQESLQQHQHQLLHMLRRYTLNMEDAKDLLQELWSKCLHNPGISPPQGMSAQAYLFRMARNMAIDRLRHQKLQQEYVGEQQALQQQDCATDPDKQYAQRRLLEEIDTALQVLPTRVRDVFMQSRLEGIHQRELARQHGVSIATVERDIQRASQCVEAVLERWQQANGIHGIDGAEASATARDHRRKFLRNAILGLFTLAGMGSLLRQLHILYVPQWRDQIANSQTQHMHRTLPDGSRLTLDAASAIHFAYFAQRRTATLQQGMAWFDVAKDPLRPFSVQAQGLQISVLGTRFSVDIQEPAIASGDAASIEIAVSSGLVRVQPGIDPSPWTFAPLELKAGDTLRLNPQNPAEAALRQQPLAALHQGQQGRLSFQQVPLGQITRRLQRYSPKTIHISPQAAQTRVTADIQIEQAEEWLSLLPRIMPVRVRITEDEIRIQNT</sequence>
<dbReference type="STRING" id="1122156.SAMN02745117_00046"/>
<keyword evidence="6" id="KW-1185">Reference proteome</keyword>
<dbReference type="NCBIfam" id="TIGR02937">
    <property type="entry name" value="sigma70-ECF"/>
    <property type="match status" value="1"/>
</dbReference>
<dbReference type="AlphaFoldDB" id="A0A1M4S9L3"/>
<dbReference type="SUPFAM" id="SSF88946">
    <property type="entry name" value="Sigma2 domain of RNA polymerase sigma factors"/>
    <property type="match status" value="1"/>
</dbReference>
<dbReference type="InterPro" id="IPR007627">
    <property type="entry name" value="RNA_pol_sigma70_r2"/>
</dbReference>
<dbReference type="GO" id="GO:0003677">
    <property type="term" value="F:DNA binding"/>
    <property type="evidence" value="ECO:0007669"/>
    <property type="project" value="InterPro"/>
</dbReference>
<dbReference type="Gene3D" id="2.60.120.1440">
    <property type="match status" value="1"/>
</dbReference>
<protein>
    <submittedName>
        <fullName evidence="5">FecR family protein</fullName>
    </submittedName>
</protein>
<dbReference type="PANTHER" id="PTHR30273">
    <property type="entry name" value="PERIPLASMIC SIGNAL SENSOR AND SIGMA FACTOR ACTIVATOR FECR-RELATED"/>
    <property type="match status" value="1"/>
</dbReference>
<dbReference type="Pfam" id="PF04542">
    <property type="entry name" value="Sigma70_r2"/>
    <property type="match status" value="1"/>
</dbReference>
<evidence type="ECO:0000259" key="1">
    <source>
        <dbReference type="Pfam" id="PF04542"/>
    </source>
</evidence>
<dbReference type="InterPro" id="IPR012373">
    <property type="entry name" value="Ferrdict_sens_TM"/>
</dbReference>
<gene>
    <name evidence="5" type="ORF">SAMN02745117_00046</name>
</gene>
<dbReference type="InterPro" id="IPR013324">
    <property type="entry name" value="RNA_pol_sigma_r3/r4-like"/>
</dbReference>
<name>A0A1M4S9L3_9BURK</name>
<evidence type="ECO:0000259" key="3">
    <source>
        <dbReference type="Pfam" id="PF08281"/>
    </source>
</evidence>
<feature type="domain" description="RNA polymerase sigma-70 region 2" evidence="1">
    <location>
        <begin position="27"/>
        <end position="92"/>
    </location>
</feature>
<evidence type="ECO:0000259" key="2">
    <source>
        <dbReference type="Pfam" id="PF04773"/>
    </source>
</evidence>
<dbReference type="OrthoDB" id="1100567at2"/>
<dbReference type="InterPro" id="IPR014284">
    <property type="entry name" value="RNA_pol_sigma-70_dom"/>
</dbReference>
<evidence type="ECO:0000259" key="4">
    <source>
        <dbReference type="Pfam" id="PF16344"/>
    </source>
</evidence>
<accession>A0A1M4S9L3</accession>
<dbReference type="PANTHER" id="PTHR30273:SF2">
    <property type="entry name" value="PROTEIN FECR"/>
    <property type="match status" value="1"/>
</dbReference>
<dbReference type="InterPro" id="IPR036388">
    <property type="entry name" value="WH-like_DNA-bd_sf"/>
</dbReference>
<dbReference type="InterPro" id="IPR013325">
    <property type="entry name" value="RNA_pol_sigma_r2"/>
</dbReference>
<dbReference type="Pfam" id="PF04773">
    <property type="entry name" value="FecR"/>
    <property type="match status" value="1"/>
</dbReference>
<dbReference type="Gene3D" id="3.55.50.30">
    <property type="match status" value="1"/>
</dbReference>
<dbReference type="Gene3D" id="1.10.10.10">
    <property type="entry name" value="Winged helix-like DNA-binding domain superfamily/Winged helix DNA-binding domain"/>
    <property type="match status" value="1"/>
</dbReference>
<dbReference type="Proteomes" id="UP000184327">
    <property type="component" value="Unassembled WGS sequence"/>
</dbReference>
<evidence type="ECO:0000313" key="6">
    <source>
        <dbReference type="Proteomes" id="UP000184327"/>
    </source>
</evidence>
<dbReference type="InterPro" id="IPR006860">
    <property type="entry name" value="FecR"/>
</dbReference>
<dbReference type="InterPro" id="IPR013249">
    <property type="entry name" value="RNA_pol_sigma70_r4_t2"/>
</dbReference>
<dbReference type="InterPro" id="IPR032508">
    <property type="entry name" value="FecR_C"/>
</dbReference>